<dbReference type="InterPro" id="IPR008984">
    <property type="entry name" value="SMAD_FHA_dom_sf"/>
</dbReference>
<dbReference type="RefSeq" id="WP_331714296.1">
    <property type="nucleotide sequence ID" value="NZ_WPCU01000003.1"/>
</dbReference>
<dbReference type="CDD" id="cd00060">
    <property type="entry name" value="FHA"/>
    <property type="match status" value="1"/>
</dbReference>
<dbReference type="AlphaFoldDB" id="A0A6A9UQF3"/>
<dbReference type="InterPro" id="IPR050923">
    <property type="entry name" value="Cell_Proc_Reg/RNA_Proc"/>
</dbReference>
<dbReference type="EMBL" id="WPCU01000003">
    <property type="protein sequence ID" value="MVA74788.1"/>
    <property type="molecule type" value="Genomic_DNA"/>
</dbReference>
<keyword evidence="1" id="KW-0597">Phosphoprotein</keyword>
<dbReference type="Pfam" id="PF00498">
    <property type="entry name" value="FHA"/>
    <property type="match status" value="1"/>
</dbReference>
<evidence type="ECO:0000313" key="5">
    <source>
        <dbReference type="Proteomes" id="UP000435304"/>
    </source>
</evidence>
<keyword evidence="5" id="KW-1185">Reference proteome</keyword>
<proteinExistence type="predicted"/>
<reference evidence="4 5" key="1">
    <citation type="submission" date="2019-12" db="EMBL/GenBank/DDBJ databases">
        <title>Auraticoccus cholistani sp. nov., an actinomycete isolated from soil of Cholistan desert.</title>
        <authorList>
            <person name="Cheema M.T."/>
        </authorList>
    </citation>
    <scope>NUCLEOTIDE SEQUENCE [LARGE SCALE GENOMIC DNA]</scope>
    <source>
        <strain evidence="4 5">F435</strain>
    </source>
</reference>
<accession>A0A6A9UQF3</accession>
<dbReference type="Proteomes" id="UP000435304">
    <property type="component" value="Unassembled WGS sequence"/>
</dbReference>
<dbReference type="Gene3D" id="2.60.200.20">
    <property type="match status" value="1"/>
</dbReference>
<dbReference type="PROSITE" id="PS50006">
    <property type="entry name" value="FHA_DOMAIN"/>
    <property type="match status" value="1"/>
</dbReference>
<dbReference type="SUPFAM" id="SSF49879">
    <property type="entry name" value="SMAD/FHA domain"/>
    <property type="match status" value="1"/>
</dbReference>
<organism evidence="4 5">
    <name type="scientific">Auraticoccus cholistanensis</name>
    <dbReference type="NCBI Taxonomy" id="2656650"/>
    <lineage>
        <taxon>Bacteria</taxon>
        <taxon>Bacillati</taxon>
        <taxon>Actinomycetota</taxon>
        <taxon>Actinomycetes</taxon>
        <taxon>Propionibacteriales</taxon>
        <taxon>Propionibacteriaceae</taxon>
        <taxon>Auraticoccus</taxon>
    </lineage>
</organism>
<evidence type="ECO:0000256" key="1">
    <source>
        <dbReference type="ARBA" id="ARBA00022553"/>
    </source>
</evidence>
<comment type="caution">
    <text evidence="4">The sequence shown here is derived from an EMBL/GenBank/DDBJ whole genome shotgun (WGS) entry which is preliminary data.</text>
</comment>
<feature type="compositionally biased region" description="Basic residues" evidence="2">
    <location>
        <begin position="51"/>
        <end position="60"/>
    </location>
</feature>
<evidence type="ECO:0000256" key="2">
    <source>
        <dbReference type="SAM" id="MobiDB-lite"/>
    </source>
</evidence>
<name>A0A6A9UQF3_9ACTN</name>
<protein>
    <submittedName>
        <fullName evidence="4">FHA domain-containing protein</fullName>
    </submittedName>
</protein>
<dbReference type="PANTHER" id="PTHR23308">
    <property type="entry name" value="NUCLEAR INHIBITOR OF PROTEIN PHOSPHATASE-1"/>
    <property type="match status" value="1"/>
</dbReference>
<feature type="region of interest" description="Disordered" evidence="2">
    <location>
        <begin position="43"/>
        <end position="67"/>
    </location>
</feature>
<gene>
    <name evidence="4" type="ORF">GC722_01875</name>
</gene>
<evidence type="ECO:0000313" key="4">
    <source>
        <dbReference type="EMBL" id="MVA74788.1"/>
    </source>
</evidence>
<sequence>MSELVVTLLKVLFLALLWVFILSAASVIRTDLFGRTVQASELPQQLEQPHRPRGRRRAKQTPRAVEVTNGNKQGLRADLFSGPVLIGRSSDCAILLDDDYVSTRHARIDADSSGGYYVEDLGSTNGTYVNGQRITAPTTITLVDSVRIGRTVLKLVS</sequence>
<dbReference type="SMART" id="SM00240">
    <property type="entry name" value="FHA"/>
    <property type="match status" value="1"/>
</dbReference>
<dbReference type="InterPro" id="IPR000253">
    <property type="entry name" value="FHA_dom"/>
</dbReference>
<evidence type="ECO:0000259" key="3">
    <source>
        <dbReference type="PROSITE" id="PS50006"/>
    </source>
</evidence>
<feature type="domain" description="FHA" evidence="3">
    <location>
        <begin position="84"/>
        <end position="134"/>
    </location>
</feature>